<dbReference type="AlphaFoldDB" id="A0A9P0PBI8"/>
<proteinExistence type="predicted"/>
<dbReference type="EMBL" id="CAKOFQ010006836">
    <property type="protein sequence ID" value="CAH1975532.1"/>
    <property type="molecule type" value="Genomic_DNA"/>
</dbReference>
<dbReference type="Proteomes" id="UP001152888">
    <property type="component" value="Unassembled WGS sequence"/>
</dbReference>
<evidence type="ECO:0000313" key="2">
    <source>
        <dbReference type="EMBL" id="CAH1975532.1"/>
    </source>
</evidence>
<evidence type="ECO:0000313" key="3">
    <source>
        <dbReference type="Proteomes" id="UP001152888"/>
    </source>
</evidence>
<keyword evidence="1" id="KW-0472">Membrane</keyword>
<keyword evidence="1" id="KW-0812">Transmembrane</keyword>
<comment type="caution">
    <text evidence="2">The sequence shown here is derived from an EMBL/GenBank/DDBJ whole genome shotgun (WGS) entry which is preliminary data.</text>
</comment>
<sequence>MKKTSSCLWGIIRKVLLNLYFIDIFLVLYISVWYPFYNYIILFTAQSSSCVKLKRNTVSMHVINVYVIFII</sequence>
<name>A0A9P0PBI8_ACAOB</name>
<reference evidence="2" key="1">
    <citation type="submission" date="2022-03" db="EMBL/GenBank/DDBJ databases">
        <authorList>
            <person name="Sayadi A."/>
        </authorList>
    </citation>
    <scope>NUCLEOTIDE SEQUENCE</scope>
</reference>
<protein>
    <submittedName>
        <fullName evidence="2">Uncharacterized protein</fullName>
    </submittedName>
</protein>
<feature type="transmembrane region" description="Helical" evidence="1">
    <location>
        <begin position="20"/>
        <end position="45"/>
    </location>
</feature>
<organism evidence="2 3">
    <name type="scientific">Acanthoscelides obtectus</name>
    <name type="common">Bean weevil</name>
    <name type="synonym">Bruchus obtectus</name>
    <dbReference type="NCBI Taxonomy" id="200917"/>
    <lineage>
        <taxon>Eukaryota</taxon>
        <taxon>Metazoa</taxon>
        <taxon>Ecdysozoa</taxon>
        <taxon>Arthropoda</taxon>
        <taxon>Hexapoda</taxon>
        <taxon>Insecta</taxon>
        <taxon>Pterygota</taxon>
        <taxon>Neoptera</taxon>
        <taxon>Endopterygota</taxon>
        <taxon>Coleoptera</taxon>
        <taxon>Polyphaga</taxon>
        <taxon>Cucujiformia</taxon>
        <taxon>Chrysomeloidea</taxon>
        <taxon>Chrysomelidae</taxon>
        <taxon>Bruchinae</taxon>
        <taxon>Bruchini</taxon>
        <taxon>Acanthoscelides</taxon>
    </lineage>
</organism>
<keyword evidence="3" id="KW-1185">Reference proteome</keyword>
<accession>A0A9P0PBI8</accession>
<gene>
    <name evidence="2" type="ORF">ACAOBT_LOCUS11649</name>
</gene>
<evidence type="ECO:0000256" key="1">
    <source>
        <dbReference type="SAM" id="Phobius"/>
    </source>
</evidence>
<keyword evidence="1" id="KW-1133">Transmembrane helix</keyword>